<evidence type="ECO:0000313" key="2">
    <source>
        <dbReference type="Proteomes" id="UP000694844"/>
    </source>
</evidence>
<name>A0A8B8CA67_CRAVI</name>
<reference evidence="3" key="1">
    <citation type="submission" date="2025-08" db="UniProtKB">
        <authorList>
            <consortium name="RefSeq"/>
        </authorList>
    </citation>
    <scope>IDENTIFICATION</scope>
    <source>
        <tissue evidence="3">Whole sample</tissue>
    </source>
</reference>
<dbReference type="OrthoDB" id="6133810at2759"/>
<dbReference type="AlphaFoldDB" id="A0A8B8CA67"/>
<dbReference type="GeneID" id="111117251"/>
<feature type="compositionally biased region" description="Basic and acidic residues" evidence="1">
    <location>
        <begin position="29"/>
        <end position="40"/>
    </location>
</feature>
<dbReference type="Proteomes" id="UP000694844">
    <property type="component" value="Chromosome 10"/>
</dbReference>
<evidence type="ECO:0000256" key="1">
    <source>
        <dbReference type="SAM" id="MobiDB-lite"/>
    </source>
</evidence>
<dbReference type="RefSeq" id="XP_022312029.1">
    <property type="nucleotide sequence ID" value="XM_022456321.1"/>
</dbReference>
<feature type="region of interest" description="Disordered" evidence="1">
    <location>
        <begin position="132"/>
        <end position="160"/>
    </location>
</feature>
<keyword evidence="2" id="KW-1185">Reference proteome</keyword>
<feature type="region of interest" description="Disordered" evidence="1">
    <location>
        <begin position="25"/>
        <end position="48"/>
    </location>
</feature>
<dbReference type="KEGG" id="cvn:111117251"/>
<sequence>MTNAFIRACLSLIETIRQKWNARFGGRRSNKDSNNEKDGETVDQSQSQLTCPSVLYQIHTEVEIENEIPVDSVQYNEGFSNGNDDETLPQRQNQLTRLTVLDEIHTEVERENEIPVELAQYNVDFNDEENLHQRQGQLTSPSFLDESSTEEEEEENEISVEPAQCLYERETEQPAKDEYVYRLLRFTENHKEGLRPKNIYSSTSLERHVERGSRGVQSRYISCCKTMSALRSLGGITNEFQRVREVVRINISKLDRNAVKVIDLTDYNVRRLHISYSSSAWGYAERFDEVILAPSTHVPKECVERIGIVHYRSFIKDDHVEL</sequence>
<feature type="compositionally biased region" description="Acidic residues" evidence="1">
    <location>
        <begin position="147"/>
        <end position="158"/>
    </location>
</feature>
<evidence type="ECO:0000313" key="3">
    <source>
        <dbReference type="RefSeq" id="XP_022312029.1"/>
    </source>
</evidence>
<proteinExistence type="predicted"/>
<gene>
    <name evidence="3" type="primary">LOC111117251</name>
</gene>
<feature type="compositionally biased region" description="Polar residues" evidence="1">
    <location>
        <begin position="133"/>
        <end position="142"/>
    </location>
</feature>
<organism evidence="2 3">
    <name type="scientific">Crassostrea virginica</name>
    <name type="common">Eastern oyster</name>
    <dbReference type="NCBI Taxonomy" id="6565"/>
    <lineage>
        <taxon>Eukaryota</taxon>
        <taxon>Metazoa</taxon>
        <taxon>Spiralia</taxon>
        <taxon>Lophotrochozoa</taxon>
        <taxon>Mollusca</taxon>
        <taxon>Bivalvia</taxon>
        <taxon>Autobranchia</taxon>
        <taxon>Pteriomorphia</taxon>
        <taxon>Ostreida</taxon>
        <taxon>Ostreoidea</taxon>
        <taxon>Ostreidae</taxon>
        <taxon>Crassostrea</taxon>
    </lineage>
</organism>
<protein>
    <submittedName>
        <fullName evidence="3">Uncharacterized protein LOC111117251</fullName>
    </submittedName>
</protein>
<accession>A0A8B8CA67</accession>